<feature type="region of interest" description="Disordered" evidence="1">
    <location>
        <begin position="44"/>
        <end position="96"/>
    </location>
</feature>
<name>A0A1B6GLC9_9HEMI</name>
<evidence type="ECO:0000256" key="1">
    <source>
        <dbReference type="SAM" id="MobiDB-lite"/>
    </source>
</evidence>
<feature type="non-terminal residue" evidence="2">
    <location>
        <position position="138"/>
    </location>
</feature>
<feature type="compositionally biased region" description="Polar residues" evidence="1">
    <location>
        <begin position="53"/>
        <end position="63"/>
    </location>
</feature>
<dbReference type="EMBL" id="GECZ01006551">
    <property type="protein sequence ID" value="JAS63218.1"/>
    <property type="molecule type" value="Transcribed_RNA"/>
</dbReference>
<accession>A0A1B6GLC9</accession>
<dbReference type="AlphaFoldDB" id="A0A1B6GLC9"/>
<feature type="compositionally biased region" description="Basic residues" evidence="1">
    <location>
        <begin position="70"/>
        <end position="80"/>
    </location>
</feature>
<reference evidence="2" key="1">
    <citation type="submission" date="2015-11" db="EMBL/GenBank/DDBJ databases">
        <title>De novo transcriptome assembly of four potential Pierce s Disease insect vectors from Arizona vineyards.</title>
        <authorList>
            <person name="Tassone E.E."/>
        </authorList>
    </citation>
    <scope>NUCLEOTIDE SEQUENCE</scope>
</reference>
<protein>
    <submittedName>
        <fullName evidence="2">Uncharacterized protein</fullName>
    </submittedName>
</protein>
<evidence type="ECO:0000313" key="2">
    <source>
        <dbReference type="EMBL" id="JAS63218.1"/>
    </source>
</evidence>
<proteinExistence type="predicted"/>
<sequence length="138" mass="15243">TASLHRASVADVQHCALAGSTRCSKIYPFSDGEDNLKYFKKKNGSKKSSVESLSTLSVNSSPPGDQKTLNKSKKPKKKNLRSWDTFPPPKQRVNRSKAMALVDKKEFEAQSGLYKADSFEGHEEAVKTLVAAVQETRI</sequence>
<gene>
    <name evidence="2" type="ORF">g.1139</name>
</gene>
<organism evidence="2">
    <name type="scientific">Cuerna arida</name>
    <dbReference type="NCBI Taxonomy" id="1464854"/>
    <lineage>
        <taxon>Eukaryota</taxon>
        <taxon>Metazoa</taxon>
        <taxon>Ecdysozoa</taxon>
        <taxon>Arthropoda</taxon>
        <taxon>Hexapoda</taxon>
        <taxon>Insecta</taxon>
        <taxon>Pterygota</taxon>
        <taxon>Neoptera</taxon>
        <taxon>Paraneoptera</taxon>
        <taxon>Hemiptera</taxon>
        <taxon>Auchenorrhyncha</taxon>
        <taxon>Membracoidea</taxon>
        <taxon>Cicadellidae</taxon>
        <taxon>Cicadellinae</taxon>
        <taxon>Proconiini</taxon>
        <taxon>Cuerna</taxon>
    </lineage>
</organism>
<feature type="non-terminal residue" evidence="2">
    <location>
        <position position="1"/>
    </location>
</feature>